<feature type="transmembrane region" description="Helical" evidence="1">
    <location>
        <begin position="88"/>
        <end position="114"/>
    </location>
</feature>
<evidence type="ECO:0000313" key="4">
    <source>
        <dbReference type="Proteomes" id="UP000236740"/>
    </source>
</evidence>
<feature type="transmembrane region" description="Helical" evidence="1">
    <location>
        <begin position="207"/>
        <end position="231"/>
    </location>
</feature>
<feature type="transmembrane region" description="Helical" evidence="1">
    <location>
        <begin position="592"/>
        <end position="612"/>
    </location>
</feature>
<feature type="transmembrane region" description="Helical" evidence="1">
    <location>
        <begin position="126"/>
        <end position="146"/>
    </location>
</feature>
<dbReference type="EMBL" id="CP031311">
    <property type="protein sequence ID" value="QCC47212.1"/>
    <property type="molecule type" value="Genomic_DNA"/>
</dbReference>
<feature type="transmembrane region" description="Helical" evidence="1">
    <location>
        <begin position="428"/>
        <end position="447"/>
    </location>
</feature>
<dbReference type="Pfam" id="PF09971">
    <property type="entry name" value="DUF2206"/>
    <property type="match status" value="1"/>
</dbReference>
<dbReference type="EMBL" id="FNVN01000001">
    <property type="protein sequence ID" value="SEF67403.1"/>
    <property type="molecule type" value="Genomic_DNA"/>
</dbReference>
<proteinExistence type="predicted"/>
<organism evidence="3 4">
    <name type="scientific">Halobellus limi</name>
    <dbReference type="NCBI Taxonomy" id="699433"/>
    <lineage>
        <taxon>Archaea</taxon>
        <taxon>Methanobacteriati</taxon>
        <taxon>Methanobacteriota</taxon>
        <taxon>Stenosarchaea group</taxon>
        <taxon>Halobacteria</taxon>
        <taxon>Halobacteriales</taxon>
        <taxon>Haloferacaceae</taxon>
        <taxon>Halobellus</taxon>
    </lineage>
</organism>
<feature type="transmembrane region" description="Helical" evidence="1">
    <location>
        <begin position="21"/>
        <end position="43"/>
    </location>
</feature>
<feature type="transmembrane region" description="Helical" evidence="1">
    <location>
        <begin position="525"/>
        <end position="543"/>
    </location>
</feature>
<keyword evidence="1" id="KW-0812">Transmembrane</keyword>
<evidence type="ECO:0000313" key="5">
    <source>
        <dbReference type="Proteomes" id="UP000296733"/>
    </source>
</evidence>
<dbReference type="InterPro" id="IPR018701">
    <property type="entry name" value="DUF2206_membrane"/>
</dbReference>
<feature type="transmembrane region" description="Helical" evidence="1">
    <location>
        <begin position="549"/>
        <end position="571"/>
    </location>
</feature>
<evidence type="ECO:0000313" key="2">
    <source>
        <dbReference type="EMBL" id="QCC47212.1"/>
    </source>
</evidence>
<reference evidence="2 5" key="2">
    <citation type="journal article" date="2019" name="Nat. Commun.">
        <title>A new type of DNA phosphorothioation-based antiviral system in archaea.</title>
        <authorList>
            <person name="Xiong L."/>
            <person name="Liu S."/>
            <person name="Chen S."/>
            <person name="Xiao Y."/>
            <person name="Zhu B."/>
            <person name="Gao Y."/>
            <person name="Zhang Y."/>
            <person name="Chen B."/>
            <person name="Luo J."/>
            <person name="Deng Z."/>
            <person name="Chen X."/>
            <person name="Wang L."/>
            <person name="Chen S."/>
        </authorList>
    </citation>
    <scope>NUCLEOTIDE SEQUENCE [LARGE SCALE GENOMIC DNA]</scope>
    <source>
        <strain evidence="2 5">CGMCC 1.10331</strain>
    </source>
</reference>
<keyword evidence="1" id="KW-1133">Transmembrane helix</keyword>
<gene>
    <name evidence="2" type="ORF">DV707_05715</name>
    <name evidence="3" type="ORF">SAMN04488133_0408</name>
</gene>
<name>A0A1H5TXA2_9EURY</name>
<sequence>MNTRYVRATLTKPFRRQDGHVEIEITGRSLLAFSVAALALVKLSDLLGDLVVDLVLFRTLLAVVFLTFVPGLFVLLQFDYHEESFTTTVCYAFGLSLFLVMFVGGATSLLFPAVGIMRPLSLDWLIVTWVVLSGLLAWTSSGSLTFRVPEDRISDPRTPFFLLFLPTSVLGTIHYKLTGNNLVLLGLLTTIAVIPVVVTVRSRETWYLPLTVWSIALALLFHGMGLGSYTITQPLPQVTMEHLRWIPNHSDGLGSLLANGVLFPVYAVVSGLPIAVEWSIVNTFLVSFLPVTLYESFRRHISPKEAFLSAFLFMSAYSFYVLYPGAGRAATPVIFIALLGLAFSDRQLPASIQKLFLLAFGFGVAVSHYGTAYVVLFALMSGLAAFYTLQVLLYLNIPRWLPKRFTAVQSDGGRRSLGTSLTGVAPPLLRPSYLAYYGIFSMAWYLYTAEGAKFAVLPRKIIDAVSGVLYAEASGSTVSSFQQTYAGTAITVSKYLYVVFGLLMSLGIAIAVLRLVVLRDERIDAGYLAVAIGFMSMFVGSALPSGNGFAVARVMMIIFTFAVPFAVIGSRESGNFLEWMFRHDFSRVSSTWSGYLPSRTTLSLVLAVFLLLNIGVVSETVTNDVAPSNSLSGERLLNSDDPDFRLRATACGRCNVQTHVWRGNQIPREETVHVGLRMDNQRDYYRGTLAEQTDLPLSYNVIGANQSDVPSGDFLALLAHNRDLGGFAIGYKFNFYQRDMNAFTTGSQVYSNGYGVIYYENSYDNRTLN</sequence>
<feature type="transmembrane region" description="Helical" evidence="1">
    <location>
        <begin position="181"/>
        <end position="200"/>
    </location>
</feature>
<dbReference type="Proteomes" id="UP000296733">
    <property type="component" value="Chromosome"/>
</dbReference>
<dbReference type="RefSeq" id="WP_103990188.1">
    <property type="nucleotide sequence ID" value="NZ_CP031311.1"/>
</dbReference>
<dbReference type="OrthoDB" id="275834at2157"/>
<dbReference type="Proteomes" id="UP000236740">
    <property type="component" value="Unassembled WGS sequence"/>
</dbReference>
<keyword evidence="4" id="KW-1185">Reference proteome</keyword>
<feature type="transmembrane region" description="Helical" evidence="1">
    <location>
        <begin position="495"/>
        <end position="518"/>
    </location>
</feature>
<feature type="transmembrane region" description="Helical" evidence="1">
    <location>
        <begin position="55"/>
        <end position="76"/>
    </location>
</feature>
<feature type="transmembrane region" description="Helical" evidence="1">
    <location>
        <begin position="329"/>
        <end position="345"/>
    </location>
</feature>
<keyword evidence="1" id="KW-0472">Membrane</keyword>
<feature type="transmembrane region" description="Helical" evidence="1">
    <location>
        <begin position="352"/>
        <end position="369"/>
    </location>
</feature>
<accession>A0A1H5TXA2</accession>
<dbReference type="AlphaFoldDB" id="A0A1H5TXA2"/>
<dbReference type="KEGG" id="hlm:DV707_05715"/>
<reference evidence="3 4" key="1">
    <citation type="submission" date="2016-10" db="EMBL/GenBank/DDBJ databases">
        <authorList>
            <person name="de Groot N.N."/>
        </authorList>
    </citation>
    <scope>NUCLEOTIDE SEQUENCE [LARGE SCALE GENOMIC DNA]</scope>
    <source>
        <strain evidence="3 4">CGMCC 1.10331</strain>
    </source>
</reference>
<protein>
    <submittedName>
        <fullName evidence="2">DUF2206 domain-containing protein</fullName>
    </submittedName>
</protein>
<evidence type="ECO:0000313" key="3">
    <source>
        <dbReference type="EMBL" id="SEF67403.1"/>
    </source>
</evidence>
<evidence type="ECO:0000256" key="1">
    <source>
        <dbReference type="SAM" id="Phobius"/>
    </source>
</evidence>
<dbReference type="GeneID" id="39857564"/>